<dbReference type="InterPro" id="IPR013112">
    <property type="entry name" value="FAD-bd_8"/>
</dbReference>
<dbReference type="PANTHER" id="PTHR11972">
    <property type="entry name" value="NADPH OXIDASE"/>
    <property type="match status" value="1"/>
</dbReference>
<accession>D8RBD4</accession>
<proteinExistence type="predicted"/>
<dbReference type="InterPro" id="IPR013130">
    <property type="entry name" value="Fe3_Rdtase_TM_dom"/>
</dbReference>
<feature type="transmembrane region" description="Helical" evidence="6">
    <location>
        <begin position="556"/>
        <end position="580"/>
    </location>
</feature>
<dbReference type="SFLD" id="SFLDS00052">
    <property type="entry name" value="Ferric_Reductase_Domain"/>
    <property type="match status" value="1"/>
</dbReference>
<evidence type="ECO:0000256" key="7">
    <source>
        <dbReference type="SAM" id="SignalP"/>
    </source>
</evidence>
<dbReference type="SUPFAM" id="SSF52343">
    <property type="entry name" value="Ferredoxin reductase-like, C-terminal NADP-linked domain"/>
    <property type="match status" value="1"/>
</dbReference>
<comment type="subcellular location">
    <subcellularLocation>
        <location evidence="1">Membrane</location>
        <topology evidence="1">Multi-pass membrane protein</topology>
    </subcellularLocation>
</comment>
<organism evidence="10">
    <name type="scientific">Selaginella moellendorffii</name>
    <name type="common">Spikemoss</name>
    <dbReference type="NCBI Taxonomy" id="88036"/>
    <lineage>
        <taxon>Eukaryota</taxon>
        <taxon>Viridiplantae</taxon>
        <taxon>Streptophyta</taxon>
        <taxon>Embryophyta</taxon>
        <taxon>Tracheophyta</taxon>
        <taxon>Lycopodiopsida</taxon>
        <taxon>Selaginellales</taxon>
        <taxon>Selaginellaceae</taxon>
        <taxon>Selaginella</taxon>
    </lineage>
</organism>
<dbReference type="Gramene" id="EFJ30774">
    <property type="protein sequence ID" value="EFJ30774"/>
    <property type="gene ID" value="SELMODRAFT_145556"/>
</dbReference>
<dbReference type="Pfam" id="PF08030">
    <property type="entry name" value="NAD_binding_6"/>
    <property type="match status" value="1"/>
</dbReference>
<evidence type="ECO:0000313" key="10">
    <source>
        <dbReference type="Proteomes" id="UP000001514"/>
    </source>
</evidence>
<gene>
    <name evidence="9" type="ORF">SELMODRAFT_145556</name>
</gene>
<dbReference type="InterPro" id="IPR050369">
    <property type="entry name" value="RBOH/FRE"/>
</dbReference>
<dbReference type="HOGENOM" id="CLU_014777_1_0_1"/>
<feature type="signal peptide" evidence="7">
    <location>
        <begin position="1"/>
        <end position="19"/>
    </location>
</feature>
<evidence type="ECO:0000313" key="9">
    <source>
        <dbReference type="EMBL" id="EFJ30774.1"/>
    </source>
</evidence>
<dbReference type="Pfam" id="PF08022">
    <property type="entry name" value="FAD_binding_8"/>
    <property type="match status" value="1"/>
</dbReference>
<dbReference type="Proteomes" id="UP000001514">
    <property type="component" value="Unassembled WGS sequence"/>
</dbReference>
<dbReference type="GO" id="GO:0000293">
    <property type="term" value="F:ferric-chelate reductase activity"/>
    <property type="evidence" value="ECO:0000318"/>
    <property type="project" value="GO_Central"/>
</dbReference>
<dbReference type="GO" id="GO:0005886">
    <property type="term" value="C:plasma membrane"/>
    <property type="evidence" value="ECO:0000318"/>
    <property type="project" value="GO_Central"/>
</dbReference>
<dbReference type="OMA" id="MIEMLEW"/>
<feature type="transmembrane region" description="Helical" evidence="6">
    <location>
        <begin position="45"/>
        <end position="63"/>
    </location>
</feature>
<evidence type="ECO:0000256" key="5">
    <source>
        <dbReference type="ARBA" id="ARBA00023136"/>
    </source>
</evidence>
<dbReference type="InterPro" id="IPR017938">
    <property type="entry name" value="Riboflavin_synthase-like_b-brl"/>
</dbReference>
<dbReference type="EMBL" id="GL377575">
    <property type="protein sequence ID" value="EFJ30774.1"/>
    <property type="molecule type" value="Genomic_DNA"/>
</dbReference>
<dbReference type="SFLD" id="SFLDG01168">
    <property type="entry name" value="Ferric_reductase_subgroup_(FRE"/>
    <property type="match status" value="1"/>
</dbReference>
<evidence type="ECO:0000256" key="6">
    <source>
        <dbReference type="SAM" id="Phobius"/>
    </source>
</evidence>
<evidence type="ECO:0000259" key="8">
    <source>
        <dbReference type="PROSITE" id="PS51384"/>
    </source>
</evidence>
<dbReference type="CDD" id="cd06186">
    <property type="entry name" value="NOX_Duox_like_FAD_NADP"/>
    <property type="match status" value="1"/>
</dbReference>
<sequence length="667" mass="74651">MLLLFGGWILMWVMRPTSAYSKFWQSFTKDTTTKAYGVAGSFTLFYSAPVVILAVVGAIYLQLSKDDSTRRRDGVRVNPFSFPAVVRGPLAVASAAELTCLVLFVALLVWTLSEYLSTKFAKITPAYLHKHQLKLWERKLEMVGTNLGLVGIVCLAFLFFPVARGSVFLRLLNVPFEHAIKYHKWIGHIMMVIWTVHGLVFVIFWAVTGKMTELVQWKKTEISGLSGLFVYIIGVIMWMTSLGPVRKKKFELFYYTHQLYIVFILTFALHVGDRLFCAVVGGILLFLLNRFLRFIQSRRIVDVLSARMMSSETMELTIAKHPSLAYNPASFIMVNFPVVSPLQWHPFTIVSSSKVDTEHLSLLIKCYGGWTLTLKEYLKNADTSHIVEAAVEGPYGHDMSYVARYDVLIFVAGGSGISPFISIIKELLYDIENQKVLAPEEIILLWAVKKSDDLSVLQLITPDFASRLKIDVQVYVTREDGPELEKPQTTASTIIFSTRKSQPRSISGSEGIQNGMLHAALVLASSAGFLFVIGILERFVVYPVDHNTSDVFSRSLGGLFGYIATVIGVVVFGGGTLALWNRLARSDKGVNKKPERMLSTISSQPTHPSQVHYGSRPHLPDVFHAYAKRLQGSKVGVFACGPVEMQRTVASQCQAPRFSYHPLNYDL</sequence>
<feature type="transmembrane region" description="Helical" evidence="6">
    <location>
        <begin position="275"/>
        <end position="292"/>
    </location>
</feature>
<dbReference type="KEGG" id="smo:SELMODRAFT_145556"/>
<dbReference type="InterPro" id="IPR013121">
    <property type="entry name" value="Fe_red_NAD-bd_6"/>
</dbReference>
<feature type="transmembrane region" description="Helical" evidence="6">
    <location>
        <begin position="147"/>
        <end position="173"/>
    </location>
</feature>
<keyword evidence="3 6" id="KW-1133">Transmembrane helix</keyword>
<name>D8RBD4_SELML</name>
<dbReference type="Pfam" id="PF01794">
    <property type="entry name" value="Ferric_reduct"/>
    <property type="match status" value="1"/>
</dbReference>
<keyword evidence="4" id="KW-0560">Oxidoreductase</keyword>
<keyword evidence="10" id="KW-1185">Reference proteome</keyword>
<feature type="transmembrane region" description="Helical" evidence="6">
    <location>
        <begin position="516"/>
        <end position="536"/>
    </location>
</feature>
<evidence type="ECO:0000256" key="3">
    <source>
        <dbReference type="ARBA" id="ARBA00022989"/>
    </source>
</evidence>
<feature type="transmembrane region" description="Helical" evidence="6">
    <location>
        <begin position="252"/>
        <end position="269"/>
    </location>
</feature>
<feature type="transmembrane region" description="Helical" evidence="6">
    <location>
        <begin position="84"/>
        <end position="110"/>
    </location>
</feature>
<feature type="transmembrane region" description="Helical" evidence="6">
    <location>
        <begin position="185"/>
        <end position="207"/>
    </location>
</feature>
<keyword evidence="5 6" id="KW-0472">Membrane</keyword>
<evidence type="ECO:0000256" key="2">
    <source>
        <dbReference type="ARBA" id="ARBA00022692"/>
    </source>
</evidence>
<dbReference type="Gene3D" id="2.40.30.10">
    <property type="entry name" value="Translation factors"/>
    <property type="match status" value="1"/>
</dbReference>
<feature type="chain" id="PRO_5003121670" description="FAD-binding FR-type domain-containing protein" evidence="7">
    <location>
        <begin position="20"/>
        <end position="667"/>
    </location>
</feature>
<dbReference type="PANTHER" id="PTHR11972:SF41">
    <property type="entry name" value="FERRIC REDUCTION OXIDASE 2"/>
    <property type="match status" value="1"/>
</dbReference>
<dbReference type="AlphaFoldDB" id="D8RBD4"/>
<dbReference type="InParanoid" id="D8RBD4"/>
<feature type="transmembrane region" description="Helical" evidence="6">
    <location>
        <begin position="222"/>
        <end position="240"/>
    </location>
</feature>
<dbReference type="FunCoup" id="D8RBD4">
    <property type="interactions" value="104"/>
</dbReference>
<feature type="domain" description="FAD-binding FR-type" evidence="8">
    <location>
        <begin position="296"/>
        <end position="401"/>
    </location>
</feature>
<dbReference type="PROSITE" id="PS51384">
    <property type="entry name" value="FAD_FR"/>
    <property type="match status" value="1"/>
</dbReference>
<dbReference type="SUPFAM" id="SSF63380">
    <property type="entry name" value="Riboflavin synthase domain-like"/>
    <property type="match status" value="1"/>
</dbReference>
<dbReference type="OrthoDB" id="167398at2759"/>
<evidence type="ECO:0000256" key="1">
    <source>
        <dbReference type="ARBA" id="ARBA00004141"/>
    </source>
</evidence>
<keyword evidence="2 6" id="KW-0812">Transmembrane</keyword>
<reference evidence="9 10" key="1">
    <citation type="journal article" date="2011" name="Science">
        <title>The Selaginella genome identifies genetic changes associated with the evolution of vascular plants.</title>
        <authorList>
            <person name="Banks J.A."/>
            <person name="Nishiyama T."/>
            <person name="Hasebe M."/>
            <person name="Bowman J.L."/>
            <person name="Gribskov M."/>
            <person name="dePamphilis C."/>
            <person name="Albert V.A."/>
            <person name="Aono N."/>
            <person name="Aoyama T."/>
            <person name="Ambrose B.A."/>
            <person name="Ashton N.W."/>
            <person name="Axtell M.J."/>
            <person name="Barker E."/>
            <person name="Barker M.S."/>
            <person name="Bennetzen J.L."/>
            <person name="Bonawitz N.D."/>
            <person name="Chapple C."/>
            <person name="Cheng C."/>
            <person name="Correa L.G."/>
            <person name="Dacre M."/>
            <person name="DeBarry J."/>
            <person name="Dreyer I."/>
            <person name="Elias M."/>
            <person name="Engstrom E.M."/>
            <person name="Estelle M."/>
            <person name="Feng L."/>
            <person name="Finet C."/>
            <person name="Floyd S.K."/>
            <person name="Frommer W.B."/>
            <person name="Fujita T."/>
            <person name="Gramzow L."/>
            <person name="Gutensohn M."/>
            <person name="Harholt J."/>
            <person name="Hattori M."/>
            <person name="Heyl A."/>
            <person name="Hirai T."/>
            <person name="Hiwatashi Y."/>
            <person name="Ishikawa M."/>
            <person name="Iwata M."/>
            <person name="Karol K.G."/>
            <person name="Koehler B."/>
            <person name="Kolukisaoglu U."/>
            <person name="Kubo M."/>
            <person name="Kurata T."/>
            <person name="Lalonde S."/>
            <person name="Li K."/>
            <person name="Li Y."/>
            <person name="Litt A."/>
            <person name="Lyons E."/>
            <person name="Manning G."/>
            <person name="Maruyama T."/>
            <person name="Michael T.P."/>
            <person name="Mikami K."/>
            <person name="Miyazaki S."/>
            <person name="Morinaga S."/>
            <person name="Murata T."/>
            <person name="Mueller-Roeber B."/>
            <person name="Nelson D.R."/>
            <person name="Obara M."/>
            <person name="Oguri Y."/>
            <person name="Olmstead R.G."/>
            <person name="Onodera N."/>
            <person name="Petersen B.L."/>
            <person name="Pils B."/>
            <person name="Prigge M."/>
            <person name="Rensing S.A."/>
            <person name="Riano-Pachon D.M."/>
            <person name="Roberts A.W."/>
            <person name="Sato Y."/>
            <person name="Scheller H.V."/>
            <person name="Schulz B."/>
            <person name="Schulz C."/>
            <person name="Shakirov E.V."/>
            <person name="Shibagaki N."/>
            <person name="Shinohara N."/>
            <person name="Shippen D.E."/>
            <person name="Soerensen I."/>
            <person name="Sotooka R."/>
            <person name="Sugimoto N."/>
            <person name="Sugita M."/>
            <person name="Sumikawa N."/>
            <person name="Tanurdzic M."/>
            <person name="Theissen G."/>
            <person name="Ulvskov P."/>
            <person name="Wakazuki S."/>
            <person name="Weng J.K."/>
            <person name="Willats W.W."/>
            <person name="Wipf D."/>
            <person name="Wolf P.G."/>
            <person name="Yang L."/>
            <person name="Zimmer A.D."/>
            <person name="Zhu Q."/>
            <person name="Mitros T."/>
            <person name="Hellsten U."/>
            <person name="Loque D."/>
            <person name="Otillar R."/>
            <person name="Salamov A."/>
            <person name="Schmutz J."/>
            <person name="Shapiro H."/>
            <person name="Lindquist E."/>
            <person name="Lucas S."/>
            <person name="Rokhsar D."/>
            <person name="Grigoriev I.V."/>
        </authorList>
    </citation>
    <scope>NUCLEOTIDE SEQUENCE [LARGE SCALE GENOMIC DNA]</scope>
</reference>
<keyword evidence="7" id="KW-0732">Signal</keyword>
<dbReference type="eggNOG" id="KOG0039">
    <property type="taxonomic scope" value="Eukaryota"/>
</dbReference>
<dbReference type="Gene3D" id="3.40.50.80">
    <property type="entry name" value="Nucleotide-binding domain of ferredoxin-NADP reductase (FNR) module"/>
    <property type="match status" value="2"/>
</dbReference>
<protein>
    <recommendedName>
        <fullName evidence="8">FAD-binding FR-type domain-containing protein</fullName>
    </recommendedName>
</protein>
<dbReference type="InterPro" id="IPR017927">
    <property type="entry name" value="FAD-bd_FR_type"/>
</dbReference>
<evidence type="ECO:0000256" key="4">
    <source>
        <dbReference type="ARBA" id="ARBA00023002"/>
    </source>
</evidence>
<dbReference type="InterPro" id="IPR039261">
    <property type="entry name" value="FNR_nucleotide-bd"/>
</dbReference>